<name>A0A9W4JCC1_9EURO</name>
<dbReference type="SUPFAM" id="SSF52540">
    <property type="entry name" value="P-loop containing nucleoside triphosphate hydrolases"/>
    <property type="match status" value="1"/>
</dbReference>
<sequence length="331" mass="37652">MDHNTVTSDSSPHILLLAQPRTGSFLLQRMLGIEDQPNVHFDNHAPTHCEAAMLMEELGIASKGLEEWNESQKAQVMEHFASLTQSLLQRRAAAEADNKTLFYKDHPQFIWRLDARIQREDGGFDAILPQSDEAAHQAAATNPTILPVECLMSSRVVFSVRHPALSFASAFRGHIELRIHDPDNWRGELMRSWMTLTYSRVLYDWYRSYAQENESHQSPGDPIIVSMKDVIDDPSLVPKLAKMLGLDPSKVLSEWDTRSQPENDRILRKIYCRSINCSTGVLKEKAPDTVDLDVETAKWVEEFGGNAATILADCVKRAMPDYEYLMAWRLR</sequence>
<dbReference type="AlphaFoldDB" id="A0A9W4JCC1"/>
<comment type="caution">
    <text evidence="1">The sequence shown here is derived from an EMBL/GenBank/DDBJ whole genome shotgun (WGS) entry which is preliminary data.</text>
</comment>
<gene>
    <name evidence="1" type="ORF">PSALAMII_LOCUS5853</name>
</gene>
<dbReference type="OrthoDB" id="10274114at2759"/>
<dbReference type="EMBL" id="CAJVPG010000244">
    <property type="protein sequence ID" value="CAG8382238.1"/>
    <property type="molecule type" value="Genomic_DNA"/>
</dbReference>
<dbReference type="InterPro" id="IPR027417">
    <property type="entry name" value="P-loop_NTPase"/>
</dbReference>
<dbReference type="Proteomes" id="UP001152649">
    <property type="component" value="Unassembled WGS sequence"/>
</dbReference>
<organism evidence="1 2">
    <name type="scientific">Penicillium salamii</name>
    <dbReference type="NCBI Taxonomy" id="1612424"/>
    <lineage>
        <taxon>Eukaryota</taxon>
        <taxon>Fungi</taxon>
        <taxon>Dikarya</taxon>
        <taxon>Ascomycota</taxon>
        <taxon>Pezizomycotina</taxon>
        <taxon>Eurotiomycetes</taxon>
        <taxon>Eurotiomycetidae</taxon>
        <taxon>Eurotiales</taxon>
        <taxon>Aspergillaceae</taxon>
        <taxon>Penicillium</taxon>
    </lineage>
</organism>
<evidence type="ECO:0000313" key="2">
    <source>
        <dbReference type="Proteomes" id="UP001152649"/>
    </source>
</evidence>
<evidence type="ECO:0008006" key="3">
    <source>
        <dbReference type="Google" id="ProtNLM"/>
    </source>
</evidence>
<protein>
    <recommendedName>
        <fullName evidence="3">Sulfotransferase</fullName>
    </recommendedName>
</protein>
<reference evidence="1" key="1">
    <citation type="submission" date="2021-07" db="EMBL/GenBank/DDBJ databases">
        <authorList>
            <person name="Branca A.L. A."/>
        </authorList>
    </citation>
    <scope>NUCLEOTIDE SEQUENCE</scope>
</reference>
<dbReference type="Gene3D" id="3.40.50.300">
    <property type="entry name" value="P-loop containing nucleotide triphosphate hydrolases"/>
    <property type="match status" value="1"/>
</dbReference>
<proteinExistence type="predicted"/>
<evidence type="ECO:0000313" key="1">
    <source>
        <dbReference type="EMBL" id="CAG8382238.1"/>
    </source>
</evidence>
<dbReference type="PANTHER" id="PTHR48312:SF1">
    <property type="entry name" value="SULFOTRANSFERASE"/>
    <property type="match status" value="1"/>
</dbReference>
<accession>A0A9W4JCC1</accession>
<keyword evidence="2" id="KW-1185">Reference proteome</keyword>
<dbReference type="PANTHER" id="PTHR48312">
    <property type="match status" value="1"/>
</dbReference>